<organism evidence="1 2">
    <name type="scientific">Cryoendolithus antarcticus</name>
    <dbReference type="NCBI Taxonomy" id="1507870"/>
    <lineage>
        <taxon>Eukaryota</taxon>
        <taxon>Fungi</taxon>
        <taxon>Dikarya</taxon>
        <taxon>Ascomycota</taxon>
        <taxon>Pezizomycotina</taxon>
        <taxon>Dothideomycetes</taxon>
        <taxon>Dothideomycetidae</taxon>
        <taxon>Cladosporiales</taxon>
        <taxon>Cladosporiaceae</taxon>
        <taxon>Cryoendolithus</taxon>
    </lineage>
</organism>
<keyword evidence="2" id="KW-1185">Reference proteome</keyword>
<proteinExistence type="predicted"/>
<dbReference type="AlphaFoldDB" id="A0A1V8SNW1"/>
<evidence type="ECO:0000313" key="1">
    <source>
        <dbReference type="EMBL" id="OQO00651.1"/>
    </source>
</evidence>
<accession>A0A1V8SNW1</accession>
<dbReference type="EMBL" id="NAJO01000034">
    <property type="protein sequence ID" value="OQO00651.1"/>
    <property type="molecule type" value="Genomic_DNA"/>
</dbReference>
<gene>
    <name evidence="1" type="ORF">B0A48_13141</name>
</gene>
<comment type="caution">
    <text evidence="1">The sequence shown here is derived from an EMBL/GenBank/DDBJ whole genome shotgun (WGS) entry which is preliminary data.</text>
</comment>
<evidence type="ECO:0000313" key="2">
    <source>
        <dbReference type="Proteomes" id="UP000192596"/>
    </source>
</evidence>
<dbReference type="Proteomes" id="UP000192596">
    <property type="component" value="Unassembled WGS sequence"/>
</dbReference>
<protein>
    <submittedName>
        <fullName evidence="1">Uncharacterized protein</fullName>
    </submittedName>
</protein>
<dbReference type="InParanoid" id="A0A1V8SNW1"/>
<reference evidence="2" key="1">
    <citation type="submission" date="2017-03" db="EMBL/GenBank/DDBJ databases">
        <title>Genomes of endolithic fungi from Antarctica.</title>
        <authorList>
            <person name="Coleine C."/>
            <person name="Masonjones S."/>
            <person name="Stajich J.E."/>
        </authorList>
    </citation>
    <scope>NUCLEOTIDE SEQUENCE [LARGE SCALE GENOMIC DNA]</scope>
    <source>
        <strain evidence="2">CCFEE 5527</strain>
    </source>
</reference>
<name>A0A1V8SNW1_9PEZI</name>
<sequence length="194" mass="21200">MATVDDIPIASLNIHNDGPAKASAAHQVFAIVELTESILSQGLRAAQLFTLRRVNRHFDRVINDSLPLQQQMFLKLFPFETHSFTYKNNTAPGGGWVFVLQLNFLPDARSIKAIEKMTAARIDSSGVRSTKVANAPLKLSGELVIPIPGLLQRRKESSFSLRGDASIEGIVAAFTAEVARMMQEALEGGRQATL</sequence>